<sequence length="174" mass="17877">MLLPAVVVVSGGCTANRPQPPSQTAPALGAPSPGAPSLSTPTQTVPATPARSGCGSPVDTGPLPEWARAGFTGDSSMPHVLSDHGTIVAAMFGHPLAVTRPDGSSNKILWVAKDPTPPGDLQIDATRTGTQDVVRRTVPGGPGPSIIDLPQPGCWRLTLTWPAHTDTLDLTYQP</sequence>
<feature type="compositionally biased region" description="Low complexity" evidence="1">
    <location>
        <begin position="24"/>
        <end position="42"/>
    </location>
</feature>
<name>A0ABN2ASU4_9ACTN</name>
<dbReference type="EMBL" id="BAAAQD010000009">
    <property type="protein sequence ID" value="GAA1526086.1"/>
    <property type="molecule type" value="Genomic_DNA"/>
</dbReference>
<reference evidence="2 3" key="1">
    <citation type="journal article" date="2019" name="Int. J. Syst. Evol. Microbiol.">
        <title>The Global Catalogue of Microorganisms (GCM) 10K type strain sequencing project: providing services to taxonomists for standard genome sequencing and annotation.</title>
        <authorList>
            <consortium name="The Broad Institute Genomics Platform"/>
            <consortium name="The Broad Institute Genome Sequencing Center for Infectious Disease"/>
            <person name="Wu L."/>
            <person name="Ma J."/>
        </authorList>
    </citation>
    <scope>NUCLEOTIDE SEQUENCE [LARGE SCALE GENOMIC DNA]</scope>
    <source>
        <strain evidence="2 3">JCM 15933</strain>
    </source>
</reference>
<keyword evidence="3" id="KW-1185">Reference proteome</keyword>
<feature type="region of interest" description="Disordered" evidence="1">
    <location>
        <begin position="14"/>
        <end position="70"/>
    </location>
</feature>
<proteinExistence type="predicted"/>
<accession>A0ABN2ASU4</accession>
<gene>
    <name evidence="2" type="ORF">GCM10009827_048580</name>
</gene>
<organism evidence="2 3">
    <name type="scientific">Dactylosporangium maewongense</name>
    <dbReference type="NCBI Taxonomy" id="634393"/>
    <lineage>
        <taxon>Bacteria</taxon>
        <taxon>Bacillati</taxon>
        <taxon>Actinomycetota</taxon>
        <taxon>Actinomycetes</taxon>
        <taxon>Micromonosporales</taxon>
        <taxon>Micromonosporaceae</taxon>
        <taxon>Dactylosporangium</taxon>
    </lineage>
</organism>
<comment type="caution">
    <text evidence="2">The sequence shown here is derived from an EMBL/GenBank/DDBJ whole genome shotgun (WGS) entry which is preliminary data.</text>
</comment>
<evidence type="ECO:0000256" key="1">
    <source>
        <dbReference type="SAM" id="MobiDB-lite"/>
    </source>
</evidence>
<evidence type="ECO:0000313" key="3">
    <source>
        <dbReference type="Proteomes" id="UP001501470"/>
    </source>
</evidence>
<dbReference type="Proteomes" id="UP001501470">
    <property type="component" value="Unassembled WGS sequence"/>
</dbReference>
<evidence type="ECO:0000313" key="2">
    <source>
        <dbReference type="EMBL" id="GAA1526086.1"/>
    </source>
</evidence>
<protein>
    <submittedName>
        <fullName evidence="2">Uncharacterized protein</fullName>
    </submittedName>
</protein>